<keyword evidence="3" id="KW-0808">Transferase</keyword>
<organism evidence="10 11">
    <name type="scientific">Rohdeia mirabilis</name>
    <dbReference type="NCBI Taxonomy" id="2528008"/>
    <lineage>
        <taxon>Bacteria</taxon>
        <taxon>Pseudomonadati</taxon>
        <taxon>Planctomycetota</taxon>
        <taxon>Planctomycetia</taxon>
        <taxon>Planctomycetia incertae sedis</taxon>
        <taxon>Rohdeia</taxon>
    </lineage>
</organism>
<evidence type="ECO:0000313" key="11">
    <source>
        <dbReference type="Proteomes" id="UP000319342"/>
    </source>
</evidence>
<evidence type="ECO:0000256" key="2">
    <source>
        <dbReference type="ARBA" id="ARBA00022603"/>
    </source>
</evidence>
<evidence type="ECO:0000256" key="1">
    <source>
        <dbReference type="ARBA" id="ARBA00001966"/>
    </source>
</evidence>
<proteinExistence type="predicted"/>
<keyword evidence="5" id="KW-0479">Metal-binding</keyword>
<feature type="domain" description="B12-binding" evidence="8">
    <location>
        <begin position="1"/>
        <end position="126"/>
    </location>
</feature>
<evidence type="ECO:0000256" key="6">
    <source>
        <dbReference type="ARBA" id="ARBA00023004"/>
    </source>
</evidence>
<dbReference type="Pfam" id="PF04055">
    <property type="entry name" value="Radical_SAM"/>
    <property type="match status" value="1"/>
</dbReference>
<dbReference type="InterPro" id="IPR036724">
    <property type="entry name" value="Cobalamin-bd_sf"/>
</dbReference>
<dbReference type="RefSeq" id="WP_419186156.1">
    <property type="nucleotide sequence ID" value="NZ_CP036290.1"/>
</dbReference>
<dbReference type="InterPro" id="IPR007197">
    <property type="entry name" value="rSAM"/>
</dbReference>
<comment type="cofactor">
    <cofactor evidence="1">
        <name>[4Fe-4S] cluster</name>
        <dbReference type="ChEBI" id="CHEBI:49883"/>
    </cofactor>
</comment>
<dbReference type="SFLD" id="SFLDG01123">
    <property type="entry name" value="methyltransferase_(Class_B)"/>
    <property type="match status" value="1"/>
</dbReference>
<evidence type="ECO:0000256" key="3">
    <source>
        <dbReference type="ARBA" id="ARBA00022679"/>
    </source>
</evidence>
<evidence type="ECO:0000256" key="4">
    <source>
        <dbReference type="ARBA" id="ARBA00022691"/>
    </source>
</evidence>
<dbReference type="InterPro" id="IPR058240">
    <property type="entry name" value="rSAM_sf"/>
</dbReference>
<dbReference type="PANTHER" id="PTHR43409">
    <property type="entry name" value="ANAEROBIC MAGNESIUM-PROTOPORPHYRIN IX MONOMETHYL ESTER CYCLASE-RELATED"/>
    <property type="match status" value="1"/>
</dbReference>
<dbReference type="GO" id="GO:0031419">
    <property type="term" value="F:cobalamin binding"/>
    <property type="evidence" value="ECO:0007669"/>
    <property type="project" value="InterPro"/>
</dbReference>
<dbReference type="PROSITE" id="PS51332">
    <property type="entry name" value="B12_BINDING"/>
    <property type="match status" value="1"/>
</dbReference>
<evidence type="ECO:0000313" key="10">
    <source>
        <dbReference type="EMBL" id="QDU83007.1"/>
    </source>
</evidence>
<dbReference type="Pfam" id="PF02310">
    <property type="entry name" value="B12-binding"/>
    <property type="match status" value="1"/>
</dbReference>
<keyword evidence="6" id="KW-0408">Iron</keyword>
<dbReference type="InterPro" id="IPR006158">
    <property type="entry name" value="Cobalamin-bd"/>
</dbReference>
<dbReference type="SUPFAM" id="SSF52242">
    <property type="entry name" value="Cobalamin (vitamin B12)-binding domain"/>
    <property type="match status" value="1"/>
</dbReference>
<dbReference type="SFLD" id="SFLDG01082">
    <property type="entry name" value="B12-binding_domain_containing"/>
    <property type="match status" value="1"/>
</dbReference>
<dbReference type="PANTHER" id="PTHR43409:SF7">
    <property type="entry name" value="BLL1977 PROTEIN"/>
    <property type="match status" value="1"/>
</dbReference>
<evidence type="ECO:0000259" key="8">
    <source>
        <dbReference type="PROSITE" id="PS51332"/>
    </source>
</evidence>
<keyword evidence="4" id="KW-0949">S-adenosyl-L-methionine</keyword>
<dbReference type="EMBL" id="CP036290">
    <property type="protein sequence ID" value="QDU83007.1"/>
    <property type="molecule type" value="Genomic_DNA"/>
</dbReference>
<dbReference type="SUPFAM" id="SSF102114">
    <property type="entry name" value="Radical SAM enzymes"/>
    <property type="match status" value="1"/>
</dbReference>
<protein>
    <submittedName>
        <fullName evidence="10">Radical SAM superfamily protein</fullName>
    </submittedName>
</protein>
<dbReference type="GO" id="GO:0003824">
    <property type="term" value="F:catalytic activity"/>
    <property type="evidence" value="ECO:0007669"/>
    <property type="project" value="InterPro"/>
</dbReference>
<feature type="domain" description="Radical SAM core" evidence="9">
    <location>
        <begin position="171"/>
        <end position="399"/>
    </location>
</feature>
<accession>A0A518CUV5</accession>
<dbReference type="Proteomes" id="UP000319342">
    <property type="component" value="Chromosome"/>
</dbReference>
<dbReference type="CDD" id="cd01335">
    <property type="entry name" value="Radical_SAM"/>
    <property type="match status" value="1"/>
</dbReference>
<dbReference type="GO" id="GO:0046872">
    <property type="term" value="F:metal ion binding"/>
    <property type="evidence" value="ECO:0007669"/>
    <property type="project" value="UniProtKB-KW"/>
</dbReference>
<dbReference type="CDD" id="cd02068">
    <property type="entry name" value="radical_SAM_B12_BD"/>
    <property type="match status" value="1"/>
</dbReference>
<evidence type="ECO:0000256" key="7">
    <source>
        <dbReference type="ARBA" id="ARBA00023014"/>
    </source>
</evidence>
<dbReference type="InterPro" id="IPR023404">
    <property type="entry name" value="rSAM_horseshoe"/>
</dbReference>
<dbReference type="InterPro" id="IPR051198">
    <property type="entry name" value="BchE-like"/>
</dbReference>
<reference evidence="10 11" key="1">
    <citation type="submission" date="2019-02" db="EMBL/GenBank/DDBJ databases">
        <title>Deep-cultivation of Planctomycetes and their phenomic and genomic characterization uncovers novel biology.</title>
        <authorList>
            <person name="Wiegand S."/>
            <person name="Jogler M."/>
            <person name="Boedeker C."/>
            <person name="Pinto D."/>
            <person name="Vollmers J."/>
            <person name="Rivas-Marin E."/>
            <person name="Kohn T."/>
            <person name="Peeters S.H."/>
            <person name="Heuer A."/>
            <person name="Rast P."/>
            <person name="Oberbeckmann S."/>
            <person name="Bunk B."/>
            <person name="Jeske O."/>
            <person name="Meyerdierks A."/>
            <person name="Storesund J.E."/>
            <person name="Kallscheuer N."/>
            <person name="Luecker S."/>
            <person name="Lage O.M."/>
            <person name="Pohl T."/>
            <person name="Merkel B.J."/>
            <person name="Hornburger P."/>
            <person name="Mueller R.-W."/>
            <person name="Bruemmer F."/>
            <person name="Labrenz M."/>
            <person name="Spormann A.M."/>
            <person name="Op den Camp H."/>
            <person name="Overmann J."/>
            <person name="Amann R."/>
            <person name="Jetten M.S.M."/>
            <person name="Mascher T."/>
            <person name="Medema M.H."/>
            <person name="Devos D.P."/>
            <person name="Kaster A.-K."/>
            <person name="Ovreas L."/>
            <person name="Rohde M."/>
            <person name="Galperin M.Y."/>
            <person name="Jogler C."/>
        </authorList>
    </citation>
    <scope>NUCLEOTIDE SEQUENCE [LARGE SCALE GENOMIC DNA]</scope>
    <source>
        <strain evidence="10 11">Pla163</strain>
    </source>
</reference>
<dbReference type="InterPro" id="IPR006638">
    <property type="entry name" value="Elp3/MiaA/NifB-like_rSAM"/>
</dbReference>
<evidence type="ECO:0000259" key="9">
    <source>
        <dbReference type="PROSITE" id="PS51918"/>
    </source>
</evidence>
<dbReference type="GO" id="GO:0051539">
    <property type="term" value="F:4 iron, 4 sulfur cluster binding"/>
    <property type="evidence" value="ECO:0007669"/>
    <property type="project" value="UniProtKB-KW"/>
</dbReference>
<gene>
    <name evidence="10" type="ORF">Pla163_01020</name>
</gene>
<keyword evidence="7" id="KW-0411">Iron-sulfur</keyword>
<dbReference type="SFLD" id="SFLDS00029">
    <property type="entry name" value="Radical_SAM"/>
    <property type="match status" value="1"/>
</dbReference>
<dbReference type="GO" id="GO:0005829">
    <property type="term" value="C:cytosol"/>
    <property type="evidence" value="ECO:0007669"/>
    <property type="project" value="TreeGrafter"/>
</dbReference>
<dbReference type="SMART" id="SM00729">
    <property type="entry name" value="Elp3"/>
    <property type="match status" value="1"/>
</dbReference>
<name>A0A518CUV5_9BACT</name>
<dbReference type="PROSITE" id="PS51918">
    <property type="entry name" value="RADICAL_SAM"/>
    <property type="match status" value="1"/>
</dbReference>
<sequence>MKVLFINEYLPQEMLGMMWLSRAIKDGGHDAKALFIPDKQWIEKLKEYAPDVVCFSVTTGMHLYFADVNRKVKEILPDVHTMAGGPHPTFSPEYLEQGDFDSVCRGEGEGAIVELLDKMQAGEDFRETLNFWFKDRETGEVTRNCQRPLVQNLDDLGHPDRSIIYDAGAIYRNSDRKVFVTQRGCPMNCSFCFHHAWKKKVYDAKNKEYTRKRSVDHVIAEIKQVQAEYPLKFVHFLDDIFNLRNDWLEEFCEKYPKEVGLPFDVILMANMTTEKHIEMLKKAGCVYARIAIEAASDYVRNAVFRKNTTREQLTNSARWVKEHGIRLGTLNMLGGPGGTMEDELDTLRLNIECGADHPLVSIMQPYPEFDIADMTKDMGYAVAGYDDFPEKFNRSSSIEFEHKREIENLHKLFPIVTRFKWMMPAVPRLIKIHWMAKPYLVMYMLFSEYMVAEQAKLYAKAQGLSGPRYWAPVDFTIRLGTKGVLRVYARLEKMFERFGKKQTASQAALKLQMGDERVMAHMD</sequence>
<evidence type="ECO:0000256" key="5">
    <source>
        <dbReference type="ARBA" id="ARBA00022723"/>
    </source>
</evidence>
<keyword evidence="2" id="KW-0489">Methyltransferase</keyword>
<dbReference type="Gene3D" id="3.40.50.280">
    <property type="entry name" value="Cobalamin-binding domain"/>
    <property type="match status" value="1"/>
</dbReference>
<dbReference type="AlphaFoldDB" id="A0A518CUV5"/>
<dbReference type="Gene3D" id="3.80.30.20">
    <property type="entry name" value="tm_1862 like domain"/>
    <property type="match status" value="1"/>
</dbReference>
<keyword evidence="11" id="KW-1185">Reference proteome</keyword>
<dbReference type="InterPro" id="IPR034466">
    <property type="entry name" value="Methyltransferase_Class_B"/>
</dbReference>